<keyword evidence="2" id="KW-1185">Reference proteome</keyword>
<reference evidence="1 2" key="1">
    <citation type="journal article" date="2022" name="bioRxiv">
        <title>Genomics of Preaxostyla Flagellates Illuminates Evolutionary Transitions and the Path Towards Mitochondrial Loss.</title>
        <authorList>
            <person name="Novak L.V.F."/>
            <person name="Treitli S.C."/>
            <person name="Pyrih J."/>
            <person name="Halakuc P."/>
            <person name="Pipaliya S.V."/>
            <person name="Vacek V."/>
            <person name="Brzon O."/>
            <person name="Soukal P."/>
            <person name="Eme L."/>
            <person name="Dacks J.B."/>
            <person name="Karnkowska A."/>
            <person name="Elias M."/>
            <person name="Hampl V."/>
        </authorList>
    </citation>
    <scope>NUCLEOTIDE SEQUENCE [LARGE SCALE GENOMIC DNA]</scope>
    <source>
        <strain evidence="1">NAU3</strain>
        <tissue evidence="1">Gut</tissue>
    </source>
</reference>
<evidence type="ECO:0000313" key="2">
    <source>
        <dbReference type="Proteomes" id="UP001281761"/>
    </source>
</evidence>
<protein>
    <submittedName>
        <fullName evidence="1">Uncharacterized protein</fullName>
    </submittedName>
</protein>
<dbReference type="Proteomes" id="UP001281761">
    <property type="component" value="Unassembled WGS sequence"/>
</dbReference>
<comment type="caution">
    <text evidence="1">The sequence shown here is derived from an EMBL/GenBank/DDBJ whole genome shotgun (WGS) entry which is preliminary data.</text>
</comment>
<accession>A0ABQ9XCA6</accession>
<dbReference type="EMBL" id="JARBJD010000142">
    <property type="protein sequence ID" value="KAK2950151.1"/>
    <property type="molecule type" value="Genomic_DNA"/>
</dbReference>
<evidence type="ECO:0000313" key="1">
    <source>
        <dbReference type="EMBL" id="KAK2950151.1"/>
    </source>
</evidence>
<name>A0ABQ9XCA6_9EUKA</name>
<proteinExistence type="predicted"/>
<sequence length="596" mass="66950">MHRLIDGHPLINRTSPVSIVGGIGWLSDGGTTSGKCVLDIPQFVDRTVSALGSSHSLVRLAASSLFHIFDNQRFVIPHFSHLWDRLRSAFRDGRPEEQAALLQMSTTWMIRQRVDLSLPPFPASQFDWDGLISADYSWPKLFVQSVLLMATLRQFSIDEQIGRAKVIHILLSFEQHQHAVSRINTEFDDLSRGILISNSFPTIISYCLLMSLLSKCDFPSRITTFLTIHPEIAVRTLLFAFDNKLVFLNHTSLNRHKPHQPPLDLIVERAIRTSPLVLFQPTNIPDLEFSPSLRNTALCGFHALCRRGIHIALSDEAYISSGGHWMESFWMFSTHLISDVLHLFLYYPPPLIVRFFIPVLWTKTPLVDLLDGLKVMLTTLLLITAPFGDCVSLREMYRTVRLRSRFHLNGSVESDIAARCESLEWLSIPTGFRSALAHSNTHLSHIPSKNDFGVPPLPSLPPGYLNSKARNVGEEIAHLARSFQTLSPATSLMLSNNQGLSFLCRMMLAPQPTRVSVVLEMVKRVVWMSGAQVLIHTVRFGLIDCVIRAVSESSFLEDYENGDPAIGSTGKEINFAPGLTLQYHGIEFLILVQSNL</sequence>
<organism evidence="1 2">
    <name type="scientific">Blattamonas nauphoetae</name>
    <dbReference type="NCBI Taxonomy" id="2049346"/>
    <lineage>
        <taxon>Eukaryota</taxon>
        <taxon>Metamonada</taxon>
        <taxon>Preaxostyla</taxon>
        <taxon>Oxymonadida</taxon>
        <taxon>Blattamonas</taxon>
    </lineage>
</organism>
<gene>
    <name evidence="1" type="ORF">BLNAU_14953</name>
</gene>